<dbReference type="PROSITE" id="PS00674">
    <property type="entry name" value="AAA"/>
    <property type="match status" value="1"/>
</dbReference>
<comment type="caution">
    <text evidence="9">The sequence shown here is derived from an EMBL/GenBank/DDBJ whole genome shotgun (WGS) entry which is preliminary data.</text>
</comment>
<accession>A0A4Y2CRD7</accession>
<evidence type="ECO:0000313" key="9">
    <source>
        <dbReference type="EMBL" id="GBM06434.1"/>
    </source>
</evidence>
<comment type="similarity">
    <text evidence="2 6">Belongs to the AAA ATPase family.</text>
</comment>
<organism evidence="9 10">
    <name type="scientific">Araneus ventricosus</name>
    <name type="common">Orbweaver spider</name>
    <name type="synonym">Epeira ventricosa</name>
    <dbReference type="NCBI Taxonomy" id="182803"/>
    <lineage>
        <taxon>Eukaryota</taxon>
        <taxon>Metazoa</taxon>
        <taxon>Ecdysozoa</taxon>
        <taxon>Arthropoda</taxon>
        <taxon>Chelicerata</taxon>
        <taxon>Arachnida</taxon>
        <taxon>Araneae</taxon>
        <taxon>Araneomorphae</taxon>
        <taxon>Entelegynae</taxon>
        <taxon>Araneoidea</taxon>
        <taxon>Araneidae</taxon>
        <taxon>Araneus</taxon>
    </lineage>
</organism>
<dbReference type="Pfam" id="PF04212">
    <property type="entry name" value="MIT"/>
    <property type="match status" value="1"/>
</dbReference>
<feature type="domain" description="AAA+ ATPase" evidence="7">
    <location>
        <begin position="160"/>
        <end position="284"/>
    </location>
</feature>
<dbReference type="EMBL" id="BGPR01000228">
    <property type="protein sequence ID" value="GBM06434.1"/>
    <property type="molecule type" value="Genomic_DNA"/>
</dbReference>
<dbReference type="OrthoDB" id="29072at2759"/>
<evidence type="ECO:0000256" key="3">
    <source>
        <dbReference type="ARBA" id="ARBA00022741"/>
    </source>
</evidence>
<dbReference type="GO" id="GO:0005524">
    <property type="term" value="F:ATP binding"/>
    <property type="evidence" value="ECO:0007669"/>
    <property type="project" value="UniProtKB-KW"/>
</dbReference>
<name>A0A4Y2CRD7_ARAVE</name>
<dbReference type="InterPro" id="IPR015415">
    <property type="entry name" value="Spast_Vps4_C"/>
</dbReference>
<dbReference type="AlphaFoldDB" id="A0A4Y2CRD7"/>
<dbReference type="PANTHER" id="PTHR23074:SF83">
    <property type="entry name" value="VACUOLAR PROTEIN SORTING-ASSOCIATED PROTEIN 4A"/>
    <property type="match status" value="1"/>
</dbReference>
<dbReference type="SUPFAM" id="SSF116846">
    <property type="entry name" value="MIT domain"/>
    <property type="match status" value="1"/>
</dbReference>
<dbReference type="InterPro" id="IPR036181">
    <property type="entry name" value="MIT_dom_sf"/>
</dbReference>
<evidence type="ECO:0000256" key="6">
    <source>
        <dbReference type="RuleBase" id="RU003651"/>
    </source>
</evidence>
<evidence type="ECO:0000313" key="10">
    <source>
        <dbReference type="Proteomes" id="UP000499080"/>
    </source>
</evidence>
<dbReference type="PANTHER" id="PTHR23074">
    <property type="entry name" value="AAA DOMAIN-CONTAINING"/>
    <property type="match status" value="1"/>
</dbReference>
<dbReference type="Pfam" id="PF17862">
    <property type="entry name" value="AAA_lid_3"/>
    <property type="match status" value="1"/>
</dbReference>
<dbReference type="InterPro" id="IPR041569">
    <property type="entry name" value="AAA_lid_3"/>
</dbReference>
<evidence type="ECO:0000256" key="5">
    <source>
        <dbReference type="ARBA" id="ARBA00023136"/>
    </source>
</evidence>
<dbReference type="InterPro" id="IPR007330">
    <property type="entry name" value="MIT_dom"/>
</dbReference>
<evidence type="ECO:0000256" key="1">
    <source>
        <dbReference type="ARBA" id="ARBA00004370"/>
    </source>
</evidence>
<dbReference type="GO" id="GO:0007033">
    <property type="term" value="P:vacuole organization"/>
    <property type="evidence" value="ECO:0007669"/>
    <property type="project" value="TreeGrafter"/>
</dbReference>
<evidence type="ECO:0000256" key="4">
    <source>
        <dbReference type="ARBA" id="ARBA00022840"/>
    </source>
</evidence>
<keyword evidence="10" id="KW-1185">Reference proteome</keyword>
<dbReference type="InterPro" id="IPR003960">
    <property type="entry name" value="ATPase_AAA_CS"/>
</dbReference>
<proteinExistence type="inferred from homology"/>
<dbReference type="Gene3D" id="1.20.58.80">
    <property type="entry name" value="Phosphotransferase system, lactose/cellobiose-type IIA subunit"/>
    <property type="match status" value="1"/>
</dbReference>
<keyword evidence="5" id="KW-0472">Membrane</keyword>
<keyword evidence="4 6" id="KW-0067">ATP-binding</keyword>
<dbReference type="Proteomes" id="UP000499080">
    <property type="component" value="Unassembled WGS sequence"/>
</dbReference>
<dbReference type="Pfam" id="PF00004">
    <property type="entry name" value="AAA"/>
    <property type="match status" value="1"/>
</dbReference>
<dbReference type="InterPro" id="IPR003593">
    <property type="entry name" value="AAA+_ATPase"/>
</dbReference>
<protein>
    <submittedName>
        <fullName evidence="9">Vacuolar protein sorting-associated protein 4A</fullName>
    </submittedName>
</protein>
<evidence type="ECO:0000259" key="8">
    <source>
        <dbReference type="SMART" id="SM00745"/>
    </source>
</evidence>
<comment type="subcellular location">
    <subcellularLocation>
        <location evidence="1">Membrane</location>
    </subcellularLocation>
</comment>
<dbReference type="InterPro" id="IPR050304">
    <property type="entry name" value="MT-severing_AAA_ATPase"/>
</dbReference>
<dbReference type="InterPro" id="IPR027417">
    <property type="entry name" value="P-loop_NTPase"/>
</dbReference>
<evidence type="ECO:0000259" key="7">
    <source>
        <dbReference type="SMART" id="SM00382"/>
    </source>
</evidence>
<dbReference type="FunFam" id="1.10.8.60:FF:000015">
    <property type="entry name" value="vacuolar protein sorting-associated protein 4A"/>
    <property type="match status" value="1"/>
</dbReference>
<dbReference type="GO" id="GO:0016887">
    <property type="term" value="F:ATP hydrolysis activity"/>
    <property type="evidence" value="ECO:0007669"/>
    <property type="project" value="InterPro"/>
</dbReference>
<keyword evidence="3 6" id="KW-0547">Nucleotide-binding</keyword>
<dbReference type="SMART" id="SM00745">
    <property type="entry name" value="MIT"/>
    <property type="match status" value="1"/>
</dbReference>
<dbReference type="GO" id="GO:0016197">
    <property type="term" value="P:endosomal transport"/>
    <property type="evidence" value="ECO:0007669"/>
    <property type="project" value="TreeGrafter"/>
</dbReference>
<gene>
    <name evidence="9" type="primary">Vps4a_1</name>
    <name evidence="9" type="ORF">AVEN_266378_2</name>
</gene>
<dbReference type="SUPFAM" id="SSF52540">
    <property type="entry name" value="P-loop containing nucleoside triphosphate hydrolases"/>
    <property type="match status" value="1"/>
</dbReference>
<dbReference type="Gene3D" id="1.10.8.60">
    <property type="match status" value="1"/>
</dbReference>
<dbReference type="SMART" id="SM00382">
    <property type="entry name" value="AAA"/>
    <property type="match status" value="1"/>
</dbReference>
<evidence type="ECO:0000256" key="2">
    <source>
        <dbReference type="ARBA" id="ARBA00006914"/>
    </source>
</evidence>
<sequence>MLETWRNKLVVVEAEKAIELITEATEEDKKKNYEAAFRLYEFGAEYFLHALKCEELKETSVQKIRERTAIYLERSEKLKKYLQEKYMKKPITDSNGERLTKEDSEEEEDLSDLLLRLDVAEKPYVKWRDVFGLHQGKGTLEEAFIMPLKFPHLFTSKRRPWNSILLYGPPGTGKTSLAHALATEAASSTFILLSNCLGESGRLFKNLFMNERTQSPTIILIDEIDVLFNTEAARKTKMELLTYIKGPRKESDGILILATTSEPWLLDDALLKRFEKKIYTPLPNTTERLQILKFCLSETPHNLTEGNLQELAQKTEGYSGGDISALVQDSLMQPIRKVKTATHYKRVSGPSRSDRNVTVDDLLTPCSPSCSGAIEVSWEEIPSDKLLEPVINMCDLILSLASSKPTTDEYGLRRYENFQEYFC</sequence>
<dbReference type="InterPro" id="IPR003959">
    <property type="entry name" value="ATPase_AAA_core"/>
</dbReference>
<dbReference type="GO" id="GO:0016020">
    <property type="term" value="C:membrane"/>
    <property type="evidence" value="ECO:0007669"/>
    <property type="project" value="UniProtKB-SubCell"/>
</dbReference>
<feature type="domain" description="MIT" evidence="8">
    <location>
        <begin position="10"/>
        <end position="88"/>
    </location>
</feature>
<dbReference type="Pfam" id="PF09336">
    <property type="entry name" value="Vps4_C"/>
    <property type="match status" value="1"/>
</dbReference>
<reference evidence="9 10" key="1">
    <citation type="journal article" date="2019" name="Sci. Rep.">
        <title>Orb-weaving spider Araneus ventricosus genome elucidates the spidroin gene catalogue.</title>
        <authorList>
            <person name="Kono N."/>
            <person name="Nakamura H."/>
            <person name="Ohtoshi R."/>
            <person name="Moran D.A.P."/>
            <person name="Shinohara A."/>
            <person name="Yoshida Y."/>
            <person name="Fujiwara M."/>
            <person name="Mori M."/>
            <person name="Tomita M."/>
            <person name="Arakawa K."/>
        </authorList>
    </citation>
    <scope>NUCLEOTIDE SEQUENCE [LARGE SCALE GENOMIC DNA]</scope>
</reference>
<dbReference type="Gene3D" id="3.40.50.300">
    <property type="entry name" value="P-loop containing nucleotide triphosphate hydrolases"/>
    <property type="match status" value="1"/>
</dbReference>